<accession>A0A2N0VFJ7</accession>
<dbReference type="InterPro" id="IPR036271">
    <property type="entry name" value="Tet_transcr_reg_TetR-rel_C_sf"/>
</dbReference>
<dbReference type="EMBL" id="PISP01000004">
    <property type="protein sequence ID" value="PKD42930.1"/>
    <property type="molecule type" value="Genomic_DNA"/>
</dbReference>
<protein>
    <recommendedName>
        <fullName evidence="1">Tetracyclin repressor-like C-terminal domain-containing protein</fullName>
    </recommendedName>
</protein>
<evidence type="ECO:0000313" key="3">
    <source>
        <dbReference type="Proteomes" id="UP000233398"/>
    </source>
</evidence>
<dbReference type="OrthoDB" id="1523640at2"/>
<evidence type="ECO:0000313" key="2">
    <source>
        <dbReference type="EMBL" id="PKD42930.1"/>
    </source>
</evidence>
<dbReference type="AlphaFoldDB" id="A0A2N0VFJ7"/>
<keyword evidence="3" id="KW-1185">Reference proteome</keyword>
<dbReference type="Proteomes" id="UP000233398">
    <property type="component" value="Unassembled WGS sequence"/>
</dbReference>
<gene>
    <name evidence="2" type="ORF">CWD77_12865</name>
</gene>
<dbReference type="RefSeq" id="WP_101073983.1">
    <property type="nucleotide sequence ID" value="NZ_PISP01000004.1"/>
</dbReference>
<comment type="caution">
    <text evidence="2">The sequence shown here is derived from an EMBL/GenBank/DDBJ whole genome shotgun (WGS) entry which is preliminary data.</text>
</comment>
<dbReference type="SUPFAM" id="SSF48498">
    <property type="entry name" value="Tetracyclin repressor-like, C-terminal domain"/>
    <property type="match status" value="1"/>
</dbReference>
<name>A0A2N0VFJ7_9BACT</name>
<dbReference type="Gene3D" id="1.10.357.10">
    <property type="entry name" value="Tetracycline Repressor, domain 2"/>
    <property type="match status" value="1"/>
</dbReference>
<proteinExistence type="predicted"/>
<dbReference type="InterPro" id="IPR041673">
    <property type="entry name" value="TetR_C_23"/>
</dbReference>
<feature type="domain" description="Tetracyclin repressor-like C-terminal" evidence="1">
    <location>
        <begin position="81"/>
        <end position="203"/>
    </location>
</feature>
<dbReference type="Pfam" id="PF17931">
    <property type="entry name" value="TetR_C_23"/>
    <property type="match status" value="1"/>
</dbReference>
<evidence type="ECO:0000259" key="1">
    <source>
        <dbReference type="Pfam" id="PF17931"/>
    </source>
</evidence>
<sequence>MDKETRLKIKISEAATKRYLSNNRFTIQSLAESLDISSKDIFDLFPNRRSILDFYYESRLILYRDSLENLEDYREFTLSEKLNHLFLTLLDSFEEHREFILSTYKEKVVWDKRRNAFRKLFKEEVREIFKNDSKVSRSSFIIQNELLWKSILIQFHGLIAFWSKDSSRMRENSMALADKWSSFIEEIFYTRIIDKGFDLGKFLWMNSSLNKCITDENFRLPSLCGSDQKNEEKKHE</sequence>
<reference evidence="2 3" key="1">
    <citation type="submission" date="2017-11" db="EMBL/GenBank/DDBJ databases">
        <title>Rhodohalobacter 15182 sp. nov., isolated from a salt lake.</title>
        <authorList>
            <person name="Han S."/>
        </authorList>
    </citation>
    <scope>NUCLEOTIDE SEQUENCE [LARGE SCALE GENOMIC DNA]</scope>
    <source>
        <strain evidence="2 3">15182</strain>
    </source>
</reference>
<organism evidence="2 3">
    <name type="scientific">Rhodohalobacter barkolensis</name>
    <dbReference type="NCBI Taxonomy" id="2053187"/>
    <lineage>
        <taxon>Bacteria</taxon>
        <taxon>Pseudomonadati</taxon>
        <taxon>Balneolota</taxon>
        <taxon>Balneolia</taxon>
        <taxon>Balneolales</taxon>
        <taxon>Balneolaceae</taxon>
        <taxon>Rhodohalobacter</taxon>
    </lineage>
</organism>